<evidence type="ECO:0000313" key="3">
    <source>
        <dbReference type="Ensembl" id="ENSCINP00000022340.2"/>
    </source>
</evidence>
<dbReference type="HOGENOM" id="CLU_1142259_0_0_1"/>
<dbReference type="RefSeq" id="NP_001122352.1">
    <property type="nucleotide sequence ID" value="NM_001128880.1"/>
</dbReference>
<dbReference type="CTD" id="100169899"/>
<reference evidence="2" key="3">
    <citation type="submission" date="2007-08" db="EMBL/GenBank/DDBJ databases">
        <authorList>
            <person name="Ueki T."/>
        </authorList>
    </citation>
    <scope>NUCLEOTIDE SEQUENCE</scope>
</reference>
<evidence type="ECO:0000313" key="2">
    <source>
        <dbReference type="EMBL" id="BAF76316.1"/>
    </source>
</evidence>
<dbReference type="STRING" id="7719.ENSCINP00000022340"/>
<dbReference type="GeneID" id="100169899"/>
<feature type="region of interest" description="Disordered" evidence="1">
    <location>
        <begin position="155"/>
        <end position="243"/>
    </location>
</feature>
<organism evidence="2">
    <name type="scientific">Ciona intestinalis</name>
    <name type="common">Transparent sea squirt</name>
    <name type="synonym">Ascidia intestinalis</name>
    <dbReference type="NCBI Taxonomy" id="7719"/>
    <lineage>
        <taxon>Eukaryota</taxon>
        <taxon>Metazoa</taxon>
        <taxon>Chordata</taxon>
        <taxon>Tunicata</taxon>
        <taxon>Ascidiacea</taxon>
        <taxon>Phlebobranchia</taxon>
        <taxon>Cionidae</taxon>
        <taxon>Ciona</taxon>
    </lineage>
</organism>
<accession>A0A1W2VPU2</accession>
<dbReference type="Proteomes" id="UP000008144">
    <property type="component" value="Chromosome 3"/>
</dbReference>
<protein>
    <submittedName>
        <fullName evidence="2 3">Vanadium-binding protein 1</fullName>
    </submittedName>
</protein>
<proteinExistence type="evidence at transcript level"/>
<keyword evidence="4" id="KW-1185">Reference proteome</keyword>
<reference evidence="3" key="5">
    <citation type="submission" date="2025-05" db="UniProtKB">
        <authorList>
            <consortium name="Ensembl"/>
        </authorList>
    </citation>
    <scope>IDENTIFICATION</scope>
</reference>
<dbReference type="InterPro" id="IPR037242">
    <property type="entry name" value="Vanabin-2_sf"/>
</dbReference>
<sequence>MGDHVGRYMQHSRLRKRHHMRFMKPAHQEYGRFTARMRRVTGHRRRKPWSRPIIMSGCRSQCNETCAPAHQCKLACNESCIAARDPQLCKRNCFVNGCEVSDCLGCMQSCFNETRACRANRCSFVCPLSQPLHKSFRFFFCRACLKLNCQAETERVFGPPPTEEDTQEEGGQEGQGGEEEEEEDDDDDDDDDEDDDDEDDDEDNDDDDDEDDDDDDDDEDDDDEEEGAEGEEMSTENRLLDLI</sequence>
<dbReference type="AlphaFoldDB" id="A7VMU6"/>
<accession>A7VMU6</accession>
<dbReference type="Ensembl" id="ENSCINT00000022586.2">
    <property type="protein sequence ID" value="ENSCINP00000022340.2"/>
    <property type="gene ID" value="ENSCING00000011768.2"/>
</dbReference>
<dbReference type="KEGG" id="cin:100169899"/>
<dbReference type="SUPFAM" id="SSF144129">
    <property type="entry name" value="Vanabin-like"/>
    <property type="match status" value="1"/>
</dbReference>
<dbReference type="EMBL" id="AB359465">
    <property type="protein sequence ID" value="BAF76316.1"/>
    <property type="molecule type" value="mRNA"/>
</dbReference>
<reference evidence="4" key="1">
    <citation type="journal article" date="2002" name="Science">
        <title>The draft genome of Ciona intestinalis: insights into chordate and vertebrate origins.</title>
        <authorList>
            <person name="Dehal P."/>
            <person name="Satou Y."/>
            <person name="Campbell R.K."/>
            <person name="Chapman J."/>
            <person name="Degnan B."/>
            <person name="De Tomaso A."/>
            <person name="Davidson B."/>
            <person name="Di Gregorio A."/>
            <person name="Gelpke M."/>
            <person name="Goodstein D.M."/>
            <person name="Harafuji N."/>
            <person name="Hastings K.E."/>
            <person name="Ho I."/>
            <person name="Hotta K."/>
            <person name="Huang W."/>
            <person name="Kawashima T."/>
            <person name="Lemaire P."/>
            <person name="Martinez D."/>
            <person name="Meinertzhagen I.A."/>
            <person name="Necula S."/>
            <person name="Nonaka M."/>
            <person name="Putnam N."/>
            <person name="Rash S."/>
            <person name="Saiga H."/>
            <person name="Satake M."/>
            <person name="Terry A."/>
            <person name="Yamada L."/>
            <person name="Wang H.G."/>
            <person name="Awazu S."/>
            <person name="Azumi K."/>
            <person name="Boore J."/>
            <person name="Branno M."/>
            <person name="Chin-Bow S."/>
            <person name="DeSantis R."/>
            <person name="Doyle S."/>
            <person name="Francino P."/>
            <person name="Keys D.N."/>
            <person name="Haga S."/>
            <person name="Hayashi H."/>
            <person name="Hino K."/>
            <person name="Imai K.S."/>
            <person name="Inaba K."/>
            <person name="Kano S."/>
            <person name="Kobayashi K."/>
            <person name="Kobayashi M."/>
            <person name="Lee B.I."/>
            <person name="Makabe K.W."/>
            <person name="Manohar C."/>
            <person name="Matassi G."/>
            <person name="Medina M."/>
            <person name="Mochizuki Y."/>
            <person name="Mount S."/>
            <person name="Morishita T."/>
            <person name="Miura S."/>
            <person name="Nakayama A."/>
            <person name="Nishizaka S."/>
            <person name="Nomoto H."/>
            <person name="Ohta F."/>
            <person name="Oishi K."/>
            <person name="Rigoutsos I."/>
            <person name="Sano M."/>
            <person name="Sasaki A."/>
            <person name="Sasakura Y."/>
            <person name="Shoguchi E."/>
            <person name="Shin-i T."/>
            <person name="Spagnuolo A."/>
            <person name="Stainier D."/>
            <person name="Suzuki M.M."/>
            <person name="Tassy O."/>
            <person name="Takatori N."/>
            <person name="Tokuoka M."/>
            <person name="Yagi K."/>
            <person name="Yoshizaki F."/>
            <person name="Wada S."/>
            <person name="Zhang C."/>
            <person name="Hyatt P.D."/>
            <person name="Larimer F."/>
            <person name="Detter C."/>
            <person name="Doggett N."/>
            <person name="Glavina T."/>
            <person name="Hawkins T."/>
            <person name="Richardson P."/>
            <person name="Lucas S."/>
            <person name="Kohara Y."/>
            <person name="Levine M."/>
            <person name="Satoh N."/>
            <person name="Rokhsar D.S."/>
        </authorList>
    </citation>
    <scope>NUCLEOTIDE SEQUENCE [LARGE SCALE GENOMIC DNA]</scope>
</reference>
<evidence type="ECO:0000313" key="4">
    <source>
        <dbReference type="Proteomes" id="UP000008144"/>
    </source>
</evidence>
<reference evidence="3" key="4">
    <citation type="journal article" date="2008" name="Genome Biol.">
        <title>Improved genome assembly and evidence-based global gene model set for the chordate Ciona intestinalis: new insight into intron and operon populations.</title>
        <authorList>
            <person name="Satou Y."/>
            <person name="Mineta K."/>
            <person name="Ogasawara M."/>
            <person name="Sasakura Y."/>
            <person name="Shoguchi E."/>
            <person name="Ueno K."/>
            <person name="Yamada L."/>
            <person name="Matsumoto J."/>
            <person name="Wasserscheid J."/>
            <person name="Dewar K."/>
            <person name="Wiley G.B."/>
            <person name="Macmil S.L."/>
            <person name="Roe B.A."/>
            <person name="Zeller R.W."/>
            <person name="Hastings K.E."/>
            <person name="Lemaire P."/>
            <person name="Lindquist E."/>
            <person name="Endo T."/>
            <person name="Hotta K."/>
            <person name="Inaba K."/>
        </authorList>
    </citation>
    <scope>NUCLEOTIDE SEQUENCE [LARGE SCALE GENOMIC DNA]</scope>
    <source>
        <strain evidence="3">wild type</strain>
    </source>
</reference>
<name>A7VMU6_CIOIN</name>
<evidence type="ECO:0000256" key="1">
    <source>
        <dbReference type="SAM" id="MobiDB-lite"/>
    </source>
</evidence>
<dbReference type="Gene3D" id="1.10.246.100">
    <property type="entry name" value="Vanadium-binding protein 2"/>
    <property type="match status" value="1"/>
</dbReference>
<dbReference type="GeneTree" id="ENSGT00730000112542"/>
<feature type="compositionally biased region" description="Acidic residues" evidence="1">
    <location>
        <begin position="162"/>
        <end position="234"/>
    </location>
</feature>
<reference evidence="2" key="2">
    <citation type="journal article" date="2003" name="Biochim. Biophys. Acta">
        <title>Novel vanadium-binding proteins (vanabins) identified in cDNA libraries and the genome of the ascidian Ciona intestinalis.</title>
        <authorList>
            <person name="Trivedi S."/>
            <person name="Ueki T."/>
            <person name="Yamaguchi N."/>
            <person name="Michibata H."/>
        </authorList>
    </citation>
    <scope>NUCLEOTIDE SEQUENCE</scope>
</reference>
<dbReference type="InterPro" id="IPR021544">
    <property type="entry name" value="Vanabin-2"/>
</dbReference>
<gene>
    <name evidence="2" type="primary">CiVanabin1</name>
    <name evidence="3" type="synonym">vanabin1</name>
</gene>
<dbReference type="Pfam" id="PF11437">
    <property type="entry name" value="Vanabin-2"/>
    <property type="match status" value="1"/>
</dbReference>
<dbReference type="EMBL" id="EAAA01001622">
    <property type="status" value="NOT_ANNOTATED_CDS"/>
    <property type="molecule type" value="Genomic_DNA"/>
</dbReference>